<evidence type="ECO:0000313" key="1">
    <source>
        <dbReference type="EMBL" id="VFU14520.1"/>
    </source>
</evidence>
<reference evidence="1" key="1">
    <citation type="submission" date="2019-03" db="EMBL/GenBank/DDBJ databases">
        <authorList>
            <person name="Hao L."/>
        </authorList>
    </citation>
    <scope>NUCLEOTIDE SEQUENCE</scope>
</reference>
<evidence type="ECO:0008006" key="2">
    <source>
        <dbReference type="Google" id="ProtNLM"/>
    </source>
</evidence>
<dbReference type="AlphaFoldDB" id="A0A485M077"/>
<name>A0A485M077_9ZZZZ</name>
<protein>
    <recommendedName>
        <fullName evidence="2">DUF1573 domain-containing protein</fullName>
    </recommendedName>
</protein>
<organism evidence="1">
    <name type="scientific">anaerobic digester metagenome</name>
    <dbReference type="NCBI Taxonomy" id="1263854"/>
    <lineage>
        <taxon>unclassified sequences</taxon>
        <taxon>metagenomes</taxon>
        <taxon>ecological metagenomes</taxon>
    </lineage>
</organism>
<proteinExistence type="predicted"/>
<sequence length="68" mass="7477">MKRFLVSGGILAFSAFVLFPLTVLCTPRAEMLNPVFDAGEIPQGKDLVHEFLLKNAGDEPLVFKARPC</sequence>
<gene>
    <name evidence="1" type="ORF">SCFA_30049</name>
</gene>
<dbReference type="EMBL" id="CAADRM010000092">
    <property type="protein sequence ID" value="VFU14520.1"/>
    <property type="molecule type" value="Genomic_DNA"/>
</dbReference>
<accession>A0A485M077</accession>